<sequence>EVSSPNDEGDLPSLESSQAIATSPPLLLRVLYFSEVLNE</sequence>
<dbReference type="AlphaFoldDB" id="A0A392WED1"/>
<feature type="non-terminal residue" evidence="1">
    <location>
        <position position="1"/>
    </location>
</feature>
<dbReference type="EMBL" id="LXQA011439592">
    <property type="protein sequence ID" value="MCI97301.1"/>
    <property type="molecule type" value="Genomic_DNA"/>
</dbReference>
<dbReference type="Proteomes" id="UP000265520">
    <property type="component" value="Unassembled WGS sequence"/>
</dbReference>
<organism evidence="1 2">
    <name type="scientific">Trifolium medium</name>
    <dbReference type="NCBI Taxonomy" id="97028"/>
    <lineage>
        <taxon>Eukaryota</taxon>
        <taxon>Viridiplantae</taxon>
        <taxon>Streptophyta</taxon>
        <taxon>Embryophyta</taxon>
        <taxon>Tracheophyta</taxon>
        <taxon>Spermatophyta</taxon>
        <taxon>Magnoliopsida</taxon>
        <taxon>eudicotyledons</taxon>
        <taxon>Gunneridae</taxon>
        <taxon>Pentapetalae</taxon>
        <taxon>rosids</taxon>
        <taxon>fabids</taxon>
        <taxon>Fabales</taxon>
        <taxon>Fabaceae</taxon>
        <taxon>Papilionoideae</taxon>
        <taxon>50 kb inversion clade</taxon>
        <taxon>NPAAA clade</taxon>
        <taxon>Hologalegina</taxon>
        <taxon>IRL clade</taxon>
        <taxon>Trifolieae</taxon>
        <taxon>Trifolium</taxon>
    </lineage>
</organism>
<evidence type="ECO:0000313" key="1">
    <source>
        <dbReference type="EMBL" id="MCI97301.1"/>
    </source>
</evidence>
<evidence type="ECO:0000313" key="2">
    <source>
        <dbReference type="Proteomes" id="UP000265520"/>
    </source>
</evidence>
<proteinExistence type="predicted"/>
<protein>
    <submittedName>
        <fullName evidence="1">Uncharacterized protein</fullName>
    </submittedName>
</protein>
<accession>A0A392WED1</accession>
<reference evidence="1 2" key="1">
    <citation type="journal article" date="2018" name="Front. Plant Sci.">
        <title>Red Clover (Trifolium pratense) and Zigzag Clover (T. medium) - A Picture of Genomic Similarities and Differences.</title>
        <authorList>
            <person name="Dluhosova J."/>
            <person name="Istvanek J."/>
            <person name="Nedelnik J."/>
            <person name="Repkova J."/>
        </authorList>
    </citation>
    <scope>NUCLEOTIDE SEQUENCE [LARGE SCALE GENOMIC DNA]</scope>
    <source>
        <strain evidence="2">cv. 10/8</strain>
        <tissue evidence="1">Leaf</tissue>
    </source>
</reference>
<keyword evidence="2" id="KW-1185">Reference proteome</keyword>
<name>A0A392WED1_9FABA</name>
<comment type="caution">
    <text evidence="1">The sequence shown here is derived from an EMBL/GenBank/DDBJ whole genome shotgun (WGS) entry which is preliminary data.</text>
</comment>